<gene>
    <name evidence="1" type="ORF">PUN28_020173</name>
</gene>
<dbReference type="AlphaFoldDB" id="A0AAW2EB44"/>
<organism evidence="1 2">
    <name type="scientific">Cardiocondyla obscurior</name>
    <dbReference type="NCBI Taxonomy" id="286306"/>
    <lineage>
        <taxon>Eukaryota</taxon>
        <taxon>Metazoa</taxon>
        <taxon>Ecdysozoa</taxon>
        <taxon>Arthropoda</taxon>
        <taxon>Hexapoda</taxon>
        <taxon>Insecta</taxon>
        <taxon>Pterygota</taxon>
        <taxon>Neoptera</taxon>
        <taxon>Endopterygota</taxon>
        <taxon>Hymenoptera</taxon>
        <taxon>Apocrita</taxon>
        <taxon>Aculeata</taxon>
        <taxon>Formicoidea</taxon>
        <taxon>Formicidae</taxon>
        <taxon>Myrmicinae</taxon>
        <taxon>Cardiocondyla</taxon>
    </lineage>
</organism>
<dbReference type="EMBL" id="JADYXP020000028">
    <property type="protein sequence ID" value="KAL0099465.1"/>
    <property type="molecule type" value="Genomic_DNA"/>
</dbReference>
<protein>
    <submittedName>
        <fullName evidence="1">Uncharacterized protein</fullName>
    </submittedName>
</protein>
<accession>A0AAW2EB44</accession>
<dbReference type="Proteomes" id="UP001430953">
    <property type="component" value="Unassembled WGS sequence"/>
</dbReference>
<evidence type="ECO:0000313" key="1">
    <source>
        <dbReference type="EMBL" id="KAL0099465.1"/>
    </source>
</evidence>
<name>A0AAW2EB44_9HYME</name>
<comment type="caution">
    <text evidence="1">The sequence shown here is derived from an EMBL/GenBank/DDBJ whole genome shotgun (WGS) entry which is preliminary data.</text>
</comment>
<keyword evidence="2" id="KW-1185">Reference proteome</keyword>
<reference evidence="1 2" key="1">
    <citation type="submission" date="2023-03" db="EMBL/GenBank/DDBJ databases">
        <title>High recombination rates correlate with genetic variation in Cardiocondyla obscurior ants.</title>
        <authorList>
            <person name="Errbii M."/>
        </authorList>
    </citation>
    <scope>NUCLEOTIDE SEQUENCE [LARGE SCALE GENOMIC DNA]</scope>
    <source>
        <strain evidence="1">Alpha-2009</strain>
        <tissue evidence="1">Whole body</tissue>
    </source>
</reference>
<proteinExistence type="predicted"/>
<evidence type="ECO:0000313" key="2">
    <source>
        <dbReference type="Proteomes" id="UP001430953"/>
    </source>
</evidence>
<sequence length="237" mass="26864">MHQRGRRSLVGLRDAFYNGPGSPRYRELAGLSFSSRCTSLLPVRGHSSRSANSHNPDKKKIHNPAKWMLAELSDGLRLYVECLEEFAGFLGDIIVNKISYAKPAEELLGEHVTRILASGNSRPSSKSAAVTNVGHPMERMNKKKLMRRVINCFFTRRLGLGNTSDTLLPVTRGAFDTTFCNLVPDIIAKCFPTRIDTPFLCLRNREFFKLSSFKLYWRNVGSKKYHVTLQLQHYAND</sequence>